<feature type="compositionally biased region" description="Polar residues" evidence="1">
    <location>
        <begin position="63"/>
        <end position="76"/>
    </location>
</feature>
<feature type="compositionally biased region" description="Basic and acidic residues" evidence="1">
    <location>
        <begin position="870"/>
        <end position="886"/>
    </location>
</feature>
<reference evidence="2 3" key="1">
    <citation type="submission" date="2014-07" db="EMBL/GenBank/DDBJ databases">
        <title>Unique and conserved regions in Vibrio harveyi and related species in comparison with the shrimp pathogen Vibrio harveyi CAIM 1792.</title>
        <authorList>
            <person name="Espinoza-Valles I."/>
            <person name="Vora G."/>
            <person name="Leekitcharoenphon P."/>
            <person name="Ussery D."/>
            <person name="Hoj L."/>
            <person name="Gomez-Gil B."/>
        </authorList>
    </citation>
    <scope>NUCLEOTIDE SEQUENCE [LARGE SCALE GENOMIC DNA]</scope>
    <source>
        <strain evidence="3">CAIM 1854 / LMG 25443</strain>
    </source>
</reference>
<feature type="compositionally biased region" description="Polar residues" evidence="1">
    <location>
        <begin position="240"/>
        <end position="256"/>
    </location>
</feature>
<feature type="compositionally biased region" description="Low complexity" evidence="1">
    <location>
        <begin position="305"/>
        <end position="319"/>
    </location>
</feature>
<comment type="caution">
    <text evidence="2">The sequence shown here is derived from an EMBL/GenBank/DDBJ whole genome shotgun (WGS) entry which is preliminary data.</text>
</comment>
<feature type="region of interest" description="Disordered" evidence="1">
    <location>
        <begin position="870"/>
        <end position="928"/>
    </location>
</feature>
<feature type="compositionally biased region" description="Basic and acidic residues" evidence="1">
    <location>
        <begin position="323"/>
        <end position="335"/>
    </location>
</feature>
<dbReference type="Proteomes" id="UP000031586">
    <property type="component" value="Unassembled WGS sequence"/>
</dbReference>
<feature type="region of interest" description="Disordered" evidence="1">
    <location>
        <begin position="996"/>
        <end position="1025"/>
    </location>
</feature>
<accession>A0A0C1VMD1</accession>
<gene>
    <name evidence="2" type="ORF">H735_21990</name>
</gene>
<feature type="compositionally biased region" description="Basic and acidic residues" evidence="1">
    <location>
        <begin position="273"/>
        <end position="283"/>
    </location>
</feature>
<protein>
    <submittedName>
        <fullName evidence="2">Uncharacterized protein</fullName>
    </submittedName>
</protein>
<feature type="compositionally biased region" description="Polar residues" evidence="1">
    <location>
        <begin position="19"/>
        <end position="28"/>
    </location>
</feature>
<feature type="compositionally biased region" description="Basic and acidic residues" evidence="1">
    <location>
        <begin position="504"/>
        <end position="527"/>
    </location>
</feature>
<feature type="compositionally biased region" description="Basic residues" evidence="1">
    <location>
        <begin position="703"/>
        <end position="714"/>
    </location>
</feature>
<feature type="compositionally biased region" description="Polar residues" evidence="1">
    <location>
        <begin position="481"/>
        <end position="492"/>
    </location>
</feature>
<dbReference type="EMBL" id="JPRD01000044">
    <property type="protein sequence ID" value="KIF50978.1"/>
    <property type="molecule type" value="Genomic_DNA"/>
</dbReference>
<feature type="compositionally biased region" description="Low complexity" evidence="1">
    <location>
        <begin position="887"/>
        <end position="900"/>
    </location>
</feature>
<feature type="compositionally biased region" description="Basic and acidic residues" evidence="1">
    <location>
        <begin position="534"/>
        <end position="568"/>
    </location>
</feature>
<organism evidence="2 3">
    <name type="scientific">Vibrio owensii CAIM 1854 = LMG 25443</name>
    <dbReference type="NCBI Taxonomy" id="1229493"/>
    <lineage>
        <taxon>Bacteria</taxon>
        <taxon>Pseudomonadati</taxon>
        <taxon>Pseudomonadota</taxon>
        <taxon>Gammaproteobacteria</taxon>
        <taxon>Vibrionales</taxon>
        <taxon>Vibrionaceae</taxon>
        <taxon>Vibrio</taxon>
    </lineage>
</organism>
<dbReference type="PANTHER" id="PTHR21525">
    <property type="entry name" value="MOTILE SPERM PROTEIN"/>
    <property type="match status" value="1"/>
</dbReference>
<proteinExistence type="predicted"/>
<feature type="region of interest" description="Disordered" evidence="1">
    <location>
        <begin position="1"/>
        <end position="33"/>
    </location>
</feature>
<feature type="compositionally biased region" description="Polar residues" evidence="1">
    <location>
        <begin position="908"/>
        <end position="928"/>
    </location>
</feature>
<feature type="compositionally biased region" description="Polar residues" evidence="1">
    <location>
        <begin position="83"/>
        <end position="95"/>
    </location>
</feature>
<dbReference type="PATRIC" id="fig|1229493.5.peg.3802"/>
<feature type="region of interest" description="Disordered" evidence="1">
    <location>
        <begin position="955"/>
        <end position="977"/>
    </location>
</feature>
<feature type="compositionally biased region" description="Polar residues" evidence="1">
    <location>
        <begin position="185"/>
        <end position="196"/>
    </location>
</feature>
<evidence type="ECO:0000256" key="1">
    <source>
        <dbReference type="SAM" id="MobiDB-lite"/>
    </source>
</evidence>
<feature type="compositionally biased region" description="Basic and acidic residues" evidence="1">
    <location>
        <begin position="576"/>
        <end position="593"/>
    </location>
</feature>
<name>A0A0C1VMD1_9VIBR</name>
<feature type="compositionally biased region" description="Basic and acidic residues" evidence="1">
    <location>
        <begin position="405"/>
        <end position="443"/>
    </location>
</feature>
<evidence type="ECO:0000313" key="3">
    <source>
        <dbReference type="Proteomes" id="UP000031586"/>
    </source>
</evidence>
<evidence type="ECO:0000313" key="2">
    <source>
        <dbReference type="EMBL" id="KIF50978.1"/>
    </source>
</evidence>
<feature type="region of interest" description="Disordered" evidence="1">
    <location>
        <begin position="62"/>
        <end position="715"/>
    </location>
</feature>
<sequence>MTIKETQQAEIVVDPKTLSPEQQVTDATQQEEDYQPKILAILDKIESNTSALLRREPLAGGSTLIQSSTHQNNTDSVSKKHQYNTQQVFNANSEAAQRPVSRQAEKVPESGRLHQALPATQKATERDSQARSVQASDHTQRTGDNESQQRESETQVVIAGGESKPQETDSQPSKVPDAGAKAAQQVESKGNRQASVTPALATPVQKKEQKPRHTAPSVSPAAESKPTLAQKQREIERSEPQASTQSVASTDSQPQDNAPDDKESVTASQQAQEEQKEKRERSGLLKTVGDVFKKATEEREELEAGDTATDAAGSAMGGSLWEAAKEVKEATDDVKNSSLGQKVLEKVTGKKVDSNEAGDQARDDASSKEAFAKDNPHGPVRDEKGRFIKRAEAQALSHPAPPLEVEQKTDTHKALNEYQDNTKRKDESRQSEGHSRAVDESSNRNHTATVQTQQQTATSKEASSHTATDNRQDSTHDENTTQRVTQKPTSELGNKHLQIASQSHHTDDSREEIQGNSRELQDNHRQTDQSSDSRSIDTYRVLDKHQNNTHKQSESDHQSSTLDRDSQRSAKTSTHQADKNSDNRLSDTHKTLDKYQNNTQKSRESHTQKQSELDRQSREVGTHNQTSVTSANVVREREQTRSNEAIADRLDEQYDLSQDQHKELIKTIDKKEFGGEGGGSLMDSVSELSDMFGGGDSKEKGGGKRRRGRGRKGRLGSLIDRFKGGKSAAGNASALKGAPTTRLGRVAQGVKNATGTLANSGVGKAAGGALKTVGSVASRAAAPVAALATGYFKYNEVKDREDLTGSQKAVQVGATTAGSLGGASAGAAMGAAMGSVVPVVGTLVGGLLGAAVGGWLGSKGGDIVGEAISDKMEGTDGKTRAEREAETLQSTTESSESVTTNGDKSELSTKNAESAQVVATSRTESSAQEAGAVHTLQASEAAVMPEQLKAPLPEISPSKAAMSQTNNKETHTEKTETVAKIDEKKLGKAIVDAMSKAQQQSGVSAPASGPRYAASQSKSASVPAPIKTEFEDKTLVLMAHDRI</sequence>
<feature type="compositionally biased region" description="Basic and acidic residues" evidence="1">
    <location>
        <begin position="634"/>
        <end position="674"/>
    </location>
</feature>
<feature type="compositionally biased region" description="Basic and acidic residues" evidence="1">
    <location>
        <begin position="103"/>
        <end position="112"/>
    </location>
</feature>
<dbReference type="RefSeq" id="WP_020195276.1">
    <property type="nucleotide sequence ID" value="NZ_BAOH01000018.1"/>
</dbReference>
<feature type="compositionally biased region" description="Basic and acidic residues" evidence="1">
    <location>
        <begin position="343"/>
        <end position="392"/>
    </location>
</feature>
<feature type="compositionally biased region" description="Basic and acidic residues" evidence="1">
    <location>
        <begin position="468"/>
        <end position="480"/>
    </location>
</feature>
<feature type="compositionally biased region" description="Basic and acidic residues" evidence="1">
    <location>
        <begin position="601"/>
        <end position="621"/>
    </location>
</feature>
<dbReference type="AlphaFoldDB" id="A0A0C1VMD1"/>
<dbReference type="PANTHER" id="PTHR21525:SF9">
    <property type="entry name" value="CHANNEL_COLICIN DOMAIN-CONTAINING PROTEIN"/>
    <property type="match status" value="1"/>
</dbReference>
<feature type="compositionally biased region" description="Basic and acidic residues" evidence="1">
    <location>
        <begin position="138"/>
        <end position="153"/>
    </location>
</feature>
<feature type="compositionally biased region" description="Polar residues" evidence="1">
    <location>
        <begin position="622"/>
        <end position="632"/>
    </location>
</feature>
<feature type="compositionally biased region" description="Basic and acidic residues" evidence="1">
    <location>
        <begin position="968"/>
        <end position="977"/>
    </location>
</feature>
<feature type="compositionally biased region" description="Low complexity" evidence="1">
    <location>
        <begin position="447"/>
        <end position="458"/>
    </location>
</feature>